<keyword evidence="2" id="KW-1185">Reference proteome</keyword>
<comment type="caution">
    <text evidence="1">The sequence shown here is derived from an EMBL/GenBank/DDBJ whole genome shotgun (WGS) entry which is preliminary data.</text>
</comment>
<dbReference type="STRING" id="1203610.HMPREF1536_02048"/>
<dbReference type="SUPFAM" id="SSF54427">
    <property type="entry name" value="NTF2-like"/>
    <property type="match status" value="1"/>
</dbReference>
<name>A0A0F5JHP1_9BACT</name>
<dbReference type="RefSeq" id="WP_028730248.1">
    <property type="nucleotide sequence ID" value="NZ_KE386765.1"/>
</dbReference>
<reference evidence="1 2" key="1">
    <citation type="submission" date="2013-04" db="EMBL/GenBank/DDBJ databases">
        <title>The Genome Sequence of Parabacteroides gordonii DSM 23371.</title>
        <authorList>
            <consortium name="The Broad Institute Genomics Platform"/>
            <person name="Earl A."/>
            <person name="Ward D."/>
            <person name="Feldgarden M."/>
            <person name="Gevers D."/>
            <person name="Martens E."/>
            <person name="Sakamoto M."/>
            <person name="Benno Y."/>
            <person name="Suzuki N."/>
            <person name="Matsunaga N."/>
            <person name="Koshihara K."/>
            <person name="Seki M."/>
            <person name="Komiya H."/>
            <person name="Walker B."/>
            <person name="Young S."/>
            <person name="Zeng Q."/>
            <person name="Gargeya S."/>
            <person name="Fitzgerald M."/>
            <person name="Haas B."/>
            <person name="Abouelleil A."/>
            <person name="Allen A.W."/>
            <person name="Alvarado L."/>
            <person name="Arachchi H.M."/>
            <person name="Berlin A.M."/>
            <person name="Chapman S.B."/>
            <person name="Gainer-Dewar J."/>
            <person name="Goldberg J."/>
            <person name="Griggs A."/>
            <person name="Gujja S."/>
            <person name="Hansen M."/>
            <person name="Howarth C."/>
            <person name="Imamovic A."/>
            <person name="Ireland A."/>
            <person name="Larimer J."/>
            <person name="McCowan C."/>
            <person name="Murphy C."/>
            <person name="Pearson M."/>
            <person name="Poon T.W."/>
            <person name="Priest M."/>
            <person name="Roberts A."/>
            <person name="Saif S."/>
            <person name="Shea T."/>
            <person name="Sisk P."/>
            <person name="Sykes S."/>
            <person name="Wortman J."/>
            <person name="Nusbaum C."/>
            <person name="Birren B."/>
        </authorList>
    </citation>
    <scope>NUCLEOTIDE SEQUENCE [LARGE SCALE GENOMIC DNA]</scope>
    <source>
        <strain evidence="1 2">MS-1</strain>
    </source>
</reference>
<proteinExistence type="predicted"/>
<sequence length="126" mass="14509">METPIDPKSIALKFNEYIGNADIEGLVGLMTDDHVFIDMANARIEGKLNNRKMAWEPFFRLFPGYHNIFEKILVKGSTVILQGYAVCSDEVLNNVPAIWIAEIIKDKVSLWHIYPDTEQNRERWGL</sequence>
<gene>
    <name evidence="1" type="ORF">HMPREF1536_02048</name>
</gene>
<evidence type="ECO:0000313" key="2">
    <source>
        <dbReference type="Proteomes" id="UP000033035"/>
    </source>
</evidence>
<organism evidence="1 2">
    <name type="scientific">Parabacteroides gordonii MS-1 = DSM 23371</name>
    <dbReference type="NCBI Taxonomy" id="1203610"/>
    <lineage>
        <taxon>Bacteria</taxon>
        <taxon>Pseudomonadati</taxon>
        <taxon>Bacteroidota</taxon>
        <taxon>Bacteroidia</taxon>
        <taxon>Bacteroidales</taxon>
        <taxon>Tannerellaceae</taxon>
        <taxon>Parabacteroides</taxon>
    </lineage>
</organism>
<evidence type="ECO:0000313" key="1">
    <source>
        <dbReference type="EMBL" id="KKB57326.1"/>
    </source>
</evidence>
<dbReference type="EMBL" id="AQHW01000013">
    <property type="protein sequence ID" value="KKB57326.1"/>
    <property type="molecule type" value="Genomic_DNA"/>
</dbReference>
<dbReference type="HOGENOM" id="CLU_166083_0_0_10"/>
<accession>A0A0F5JHP1</accession>
<dbReference type="Proteomes" id="UP000033035">
    <property type="component" value="Unassembled WGS sequence"/>
</dbReference>
<evidence type="ECO:0008006" key="3">
    <source>
        <dbReference type="Google" id="ProtNLM"/>
    </source>
</evidence>
<dbReference type="PATRIC" id="fig|1203610.3.peg.2100"/>
<dbReference type="InterPro" id="IPR032710">
    <property type="entry name" value="NTF2-like_dom_sf"/>
</dbReference>
<dbReference type="Gene3D" id="3.10.450.50">
    <property type="match status" value="1"/>
</dbReference>
<protein>
    <recommendedName>
        <fullName evidence="3">SnoaL-like domain-containing protein</fullName>
    </recommendedName>
</protein>
<dbReference type="AlphaFoldDB" id="A0A0F5JHP1"/>